<accession>A0A6I4ZWI9</accession>
<dbReference type="EMBL" id="WMEQ01000001">
    <property type="protein sequence ID" value="MYL32320.1"/>
    <property type="molecule type" value="Genomic_DNA"/>
</dbReference>
<dbReference type="AlphaFoldDB" id="A0A6I4ZWI9"/>
<evidence type="ECO:0000313" key="2">
    <source>
        <dbReference type="Proteomes" id="UP000468638"/>
    </source>
</evidence>
<gene>
    <name evidence="1" type="ORF">GLW05_01705</name>
</gene>
<dbReference type="OrthoDB" id="2691956at2"/>
<proteinExistence type="predicted"/>
<sequence length="49" mass="5514">MNHDPETDRELKIYTPLNPDFGMSDGGYTSHVIDADLTYEAESPEVNVE</sequence>
<name>A0A6I4ZWI9_9BACI</name>
<organism evidence="1 2">
    <name type="scientific">Pontibacillus yanchengensis</name>
    <dbReference type="NCBI Taxonomy" id="462910"/>
    <lineage>
        <taxon>Bacteria</taxon>
        <taxon>Bacillati</taxon>
        <taxon>Bacillota</taxon>
        <taxon>Bacilli</taxon>
        <taxon>Bacillales</taxon>
        <taxon>Bacillaceae</taxon>
        <taxon>Pontibacillus</taxon>
    </lineage>
</organism>
<dbReference type="Proteomes" id="UP000468638">
    <property type="component" value="Unassembled WGS sequence"/>
</dbReference>
<protein>
    <submittedName>
        <fullName evidence="1">Uncharacterized protein</fullName>
    </submittedName>
</protein>
<comment type="caution">
    <text evidence="1">The sequence shown here is derived from an EMBL/GenBank/DDBJ whole genome shotgun (WGS) entry which is preliminary data.</text>
</comment>
<reference evidence="1 2" key="1">
    <citation type="submission" date="2019-11" db="EMBL/GenBank/DDBJ databases">
        <title>Genome sequences of 17 halophilic strains isolated from different environments.</title>
        <authorList>
            <person name="Furrow R.E."/>
        </authorList>
    </citation>
    <scope>NUCLEOTIDE SEQUENCE [LARGE SCALE GENOMIC DNA]</scope>
    <source>
        <strain evidence="1 2">22514_16_FS</strain>
    </source>
</reference>
<dbReference type="RefSeq" id="WP_160847622.1">
    <property type="nucleotide sequence ID" value="NZ_WMEQ01000001.1"/>
</dbReference>
<evidence type="ECO:0000313" key="1">
    <source>
        <dbReference type="EMBL" id="MYL32320.1"/>
    </source>
</evidence>